<evidence type="ECO:0000256" key="9">
    <source>
        <dbReference type="ARBA" id="ARBA00022989"/>
    </source>
</evidence>
<dbReference type="GO" id="GO:0015420">
    <property type="term" value="F:ABC-type vitamin B12 transporter activity"/>
    <property type="evidence" value="ECO:0007669"/>
    <property type="project" value="UniProtKB-UniRule"/>
</dbReference>
<dbReference type="GO" id="GO:0005886">
    <property type="term" value="C:plasma membrane"/>
    <property type="evidence" value="ECO:0007669"/>
    <property type="project" value="UniProtKB-SubCell"/>
</dbReference>
<dbReference type="PANTHER" id="PTHR34308:SF1">
    <property type="entry name" value="COBALAMIN BIOSYNTHESIS PROTEIN CBIB"/>
    <property type="match status" value="1"/>
</dbReference>
<feature type="transmembrane region" description="Helical" evidence="11">
    <location>
        <begin position="88"/>
        <end position="105"/>
    </location>
</feature>
<protein>
    <recommendedName>
        <fullName evidence="5 11">Probable cobalamin biosynthesis protein CobD</fullName>
    </recommendedName>
</protein>
<feature type="transmembrane region" description="Helical" evidence="11">
    <location>
        <begin position="162"/>
        <end position="183"/>
    </location>
</feature>
<keyword evidence="9 11" id="KW-1133">Transmembrane helix</keyword>
<dbReference type="PANTHER" id="PTHR34308">
    <property type="entry name" value="COBALAMIN BIOSYNTHESIS PROTEIN CBIB"/>
    <property type="match status" value="1"/>
</dbReference>
<dbReference type="HAMAP" id="MF_00024">
    <property type="entry name" value="CobD_CbiB"/>
    <property type="match status" value="1"/>
</dbReference>
<keyword evidence="8 11" id="KW-0812">Transmembrane</keyword>
<sequence>MQMNLLLAHLAIFVIAILMDVTVGDPPERTEKYYPIVWISRLMYFFDRITKRGNARKEKILGVIYPILILFIFCLPCLMLIRIPIHCHYGLLYVVLGAVIFKMTFTVKGLERYGRYAMDAVDLEAKREAVGRIVGRDIADLDMEHLDSAAVESVAENITDSVIAPLFYFAFFGVFGAMFYRVINTLDATVGYKTTRYLHFGWFSAKADDVLNYVPERIAAGLILLSGGSSSKQGDLRNRGYANETAPLTIAAMSRVLNVKLEKVGHYVVGERFEGARREHIAGAIRTAKRSTFIFALVCITVMIILYLGEEFI</sequence>
<comment type="function">
    <text evidence="1 11">Converts cobyric acid to cobinamide by the addition of aminopropanol on the F carboxylic group.</text>
</comment>
<comment type="pathway">
    <text evidence="3 11">Cofactor biosynthesis; adenosylcobalamin biosynthesis.</text>
</comment>
<gene>
    <name evidence="12" type="primary">cbiB</name>
    <name evidence="11" type="synonym">cobD</name>
    <name evidence="12" type="ORF">BPDGFPMF_00001</name>
</gene>
<dbReference type="NCBIfam" id="TIGR00380">
    <property type="entry name" value="cobal_cbiB"/>
    <property type="match status" value="1"/>
</dbReference>
<evidence type="ECO:0000256" key="6">
    <source>
        <dbReference type="ARBA" id="ARBA00022475"/>
    </source>
</evidence>
<evidence type="ECO:0000256" key="1">
    <source>
        <dbReference type="ARBA" id="ARBA00003384"/>
    </source>
</evidence>
<evidence type="ECO:0000256" key="11">
    <source>
        <dbReference type="HAMAP-Rule" id="MF_00024"/>
    </source>
</evidence>
<proteinExistence type="inferred from homology"/>
<comment type="caution">
    <text evidence="11">Lacks conserved residue(s) required for the propagation of feature annotation.</text>
</comment>
<evidence type="ECO:0000313" key="12">
    <source>
        <dbReference type="EMBL" id="QNO52242.1"/>
    </source>
</evidence>
<evidence type="ECO:0000256" key="8">
    <source>
        <dbReference type="ARBA" id="ARBA00022692"/>
    </source>
</evidence>
<dbReference type="EMBL" id="MT631505">
    <property type="protein sequence ID" value="QNO52242.1"/>
    <property type="molecule type" value="Genomic_DNA"/>
</dbReference>
<feature type="transmembrane region" description="Helical" evidence="11">
    <location>
        <begin position="60"/>
        <end position="81"/>
    </location>
</feature>
<dbReference type="Pfam" id="PF03186">
    <property type="entry name" value="CobD_Cbib"/>
    <property type="match status" value="1"/>
</dbReference>
<accession>A0A7G9YW58</accession>
<keyword evidence="10 11" id="KW-0472">Membrane</keyword>
<evidence type="ECO:0000256" key="4">
    <source>
        <dbReference type="ARBA" id="ARBA00006263"/>
    </source>
</evidence>
<comment type="similarity">
    <text evidence="4 11">Belongs to the CobD/CbiB family.</text>
</comment>
<keyword evidence="6 11" id="KW-1003">Cell membrane</keyword>
<evidence type="ECO:0000256" key="7">
    <source>
        <dbReference type="ARBA" id="ARBA00022573"/>
    </source>
</evidence>
<evidence type="ECO:0000256" key="5">
    <source>
        <dbReference type="ARBA" id="ARBA00016185"/>
    </source>
</evidence>
<dbReference type="AlphaFoldDB" id="A0A7G9YW58"/>
<organism evidence="12">
    <name type="scientific">Candidatus Methanophagaceae archaeon ANME-1 ERB6</name>
    <dbReference type="NCBI Taxonomy" id="2759912"/>
    <lineage>
        <taxon>Archaea</taxon>
        <taxon>Methanobacteriati</taxon>
        <taxon>Methanobacteriota</taxon>
        <taxon>Stenosarchaea group</taxon>
        <taxon>Methanomicrobia</taxon>
        <taxon>Candidatus Methanophagales</taxon>
        <taxon>Candidatus Methanophagaceae</taxon>
    </lineage>
</organism>
<feature type="transmembrane region" description="Helical" evidence="11">
    <location>
        <begin position="292"/>
        <end position="309"/>
    </location>
</feature>
<comment type="subcellular location">
    <subcellularLocation>
        <location evidence="2 11">Cell membrane</location>
        <topology evidence="2 11">Multi-pass membrane protein</topology>
    </subcellularLocation>
</comment>
<evidence type="ECO:0000256" key="3">
    <source>
        <dbReference type="ARBA" id="ARBA00004953"/>
    </source>
</evidence>
<dbReference type="UniPathway" id="UPA00148"/>
<reference evidence="12" key="1">
    <citation type="submission" date="2020-06" db="EMBL/GenBank/DDBJ databases">
        <title>Unique genomic features of the anaerobic methanotrophic archaea.</title>
        <authorList>
            <person name="Chadwick G.L."/>
            <person name="Skennerton C.T."/>
            <person name="Laso-Perez R."/>
            <person name="Leu A.O."/>
            <person name="Speth D.R."/>
            <person name="Yu H."/>
            <person name="Morgan-Lang C."/>
            <person name="Hatzenpichler R."/>
            <person name="Goudeau D."/>
            <person name="Malmstrom R."/>
            <person name="Brazelton W.J."/>
            <person name="Woyke T."/>
            <person name="Hallam S.J."/>
            <person name="Tyson G.W."/>
            <person name="Wegener G."/>
            <person name="Boetius A."/>
            <person name="Orphan V."/>
        </authorList>
    </citation>
    <scope>NUCLEOTIDE SEQUENCE</scope>
</reference>
<evidence type="ECO:0000256" key="2">
    <source>
        <dbReference type="ARBA" id="ARBA00004651"/>
    </source>
</evidence>
<keyword evidence="7 11" id="KW-0169">Cobalamin biosynthesis</keyword>
<name>A0A7G9YW58_9EURY</name>
<dbReference type="InterPro" id="IPR004485">
    <property type="entry name" value="Cobalamin_biosynth_CobD/CbiB"/>
</dbReference>
<evidence type="ECO:0000256" key="10">
    <source>
        <dbReference type="ARBA" id="ARBA00023136"/>
    </source>
</evidence>
<dbReference type="GO" id="GO:0048472">
    <property type="term" value="F:threonine-phosphate decarboxylase activity"/>
    <property type="evidence" value="ECO:0007669"/>
    <property type="project" value="InterPro"/>
</dbReference>
<dbReference type="GO" id="GO:0009236">
    <property type="term" value="P:cobalamin biosynthetic process"/>
    <property type="evidence" value="ECO:0007669"/>
    <property type="project" value="UniProtKB-UniRule"/>
</dbReference>